<accession>A0ABV8RAK0</accession>
<keyword evidence="2" id="KW-0805">Transcription regulation</keyword>
<gene>
    <name evidence="6" type="ORF">ACFOWD_08900</name>
</gene>
<dbReference type="EMBL" id="JBHSCY010000002">
    <property type="protein sequence ID" value="MFC4269018.1"/>
    <property type="molecule type" value="Genomic_DNA"/>
</dbReference>
<dbReference type="Gene3D" id="3.40.190.290">
    <property type="match status" value="1"/>
</dbReference>
<evidence type="ECO:0000313" key="6">
    <source>
        <dbReference type="EMBL" id="MFC4269018.1"/>
    </source>
</evidence>
<protein>
    <submittedName>
        <fullName evidence="6">LysR family transcriptional regulator</fullName>
    </submittedName>
</protein>
<dbReference type="InterPro" id="IPR000847">
    <property type="entry name" value="LysR_HTH_N"/>
</dbReference>
<keyword evidence="7" id="KW-1185">Reference proteome</keyword>
<dbReference type="SUPFAM" id="SSF53850">
    <property type="entry name" value="Periplasmic binding protein-like II"/>
    <property type="match status" value="1"/>
</dbReference>
<keyword evidence="4" id="KW-0804">Transcription</keyword>
<comment type="similarity">
    <text evidence="1">Belongs to the LysR transcriptional regulatory family.</text>
</comment>
<proteinExistence type="inferred from homology"/>
<evidence type="ECO:0000256" key="1">
    <source>
        <dbReference type="ARBA" id="ARBA00009437"/>
    </source>
</evidence>
<dbReference type="PANTHER" id="PTHR30126:SF5">
    <property type="entry name" value="HTH-TYPE TRANSCRIPTIONAL ACTIVATOR CMPR"/>
    <property type="match status" value="1"/>
</dbReference>
<reference evidence="7" key="1">
    <citation type="journal article" date="2019" name="Int. J. Syst. Evol. Microbiol.">
        <title>The Global Catalogue of Microorganisms (GCM) 10K type strain sequencing project: providing services to taxonomists for standard genome sequencing and annotation.</title>
        <authorList>
            <consortium name="The Broad Institute Genomics Platform"/>
            <consortium name="The Broad Institute Genome Sequencing Center for Infectious Disease"/>
            <person name="Wu L."/>
            <person name="Ma J."/>
        </authorList>
    </citation>
    <scope>NUCLEOTIDE SEQUENCE [LARGE SCALE GENOMIC DNA]</scope>
    <source>
        <strain evidence="7">CECT 8655</strain>
    </source>
</reference>
<evidence type="ECO:0000256" key="4">
    <source>
        <dbReference type="ARBA" id="ARBA00023163"/>
    </source>
</evidence>
<evidence type="ECO:0000256" key="2">
    <source>
        <dbReference type="ARBA" id="ARBA00023015"/>
    </source>
</evidence>
<organism evidence="6 7">
    <name type="scientific">Polaribacter marinivivus</name>
    <dbReference type="NCBI Taxonomy" id="1524260"/>
    <lineage>
        <taxon>Bacteria</taxon>
        <taxon>Pseudomonadati</taxon>
        <taxon>Bacteroidota</taxon>
        <taxon>Flavobacteriia</taxon>
        <taxon>Flavobacteriales</taxon>
        <taxon>Flavobacteriaceae</taxon>
    </lineage>
</organism>
<dbReference type="SUPFAM" id="SSF46785">
    <property type="entry name" value="Winged helix' DNA-binding domain"/>
    <property type="match status" value="1"/>
</dbReference>
<evidence type="ECO:0000256" key="3">
    <source>
        <dbReference type="ARBA" id="ARBA00023125"/>
    </source>
</evidence>
<name>A0ABV8RAK0_9FLAO</name>
<dbReference type="Proteomes" id="UP001595826">
    <property type="component" value="Unassembled WGS sequence"/>
</dbReference>
<feature type="domain" description="HTH lysR-type" evidence="5">
    <location>
        <begin position="1"/>
        <end position="60"/>
    </location>
</feature>
<dbReference type="InterPro" id="IPR005119">
    <property type="entry name" value="LysR_subst-bd"/>
</dbReference>
<evidence type="ECO:0000313" key="7">
    <source>
        <dbReference type="Proteomes" id="UP001595826"/>
    </source>
</evidence>
<dbReference type="InterPro" id="IPR036390">
    <property type="entry name" value="WH_DNA-bd_sf"/>
</dbReference>
<dbReference type="RefSeq" id="WP_298993696.1">
    <property type="nucleotide sequence ID" value="NZ_JBHSCY010000002.1"/>
</dbReference>
<dbReference type="Pfam" id="PF03466">
    <property type="entry name" value="LysR_substrate"/>
    <property type="match status" value="1"/>
</dbReference>
<comment type="caution">
    <text evidence="6">The sequence shown here is derived from an EMBL/GenBank/DDBJ whole genome shotgun (WGS) entry which is preliminary data.</text>
</comment>
<dbReference type="Pfam" id="PF00126">
    <property type="entry name" value="HTH_1"/>
    <property type="match status" value="1"/>
</dbReference>
<dbReference type="PROSITE" id="PS50931">
    <property type="entry name" value="HTH_LYSR"/>
    <property type="match status" value="1"/>
</dbReference>
<dbReference type="InterPro" id="IPR036388">
    <property type="entry name" value="WH-like_DNA-bd_sf"/>
</dbReference>
<evidence type="ECO:0000259" key="5">
    <source>
        <dbReference type="PROSITE" id="PS50931"/>
    </source>
</evidence>
<sequence>MNYTLHQLEIFKKIAEVKSVTKASEQLFLTQPAVSIQLKNFQDQFKLPLFEVVGRKLYITEFGEEIAKAATKILEEVDAINYKSSLFEGKLAGKLTLSIVSTAKYAMPYFLSGFIKENEMVDVTMDVTNKMSVIRALENNECDFAMVSTIPKKLKIESIELMKNKMVFVAGKNYNFPKEGINYKNLNKSIFIFREQGSATRLAMEKYLIKNKIEIARKMELTSNEAVKQAVIAGLGISIMPIIGINYALQNGDLQVLKIKGLPLETYWNLIWLKSKNLSNVAKAFIEYMKNNKDEIIEKEFRKFNNSSKY</sequence>
<dbReference type="Gene3D" id="1.10.10.10">
    <property type="entry name" value="Winged helix-like DNA-binding domain superfamily/Winged helix DNA-binding domain"/>
    <property type="match status" value="1"/>
</dbReference>
<keyword evidence="3" id="KW-0238">DNA-binding</keyword>
<dbReference type="PANTHER" id="PTHR30126">
    <property type="entry name" value="HTH-TYPE TRANSCRIPTIONAL REGULATOR"/>
    <property type="match status" value="1"/>
</dbReference>